<dbReference type="PANTHER" id="PTHR48051">
    <property type="match status" value="1"/>
</dbReference>
<protein>
    <submittedName>
        <fullName evidence="5">Uncharacterized protein</fullName>
    </submittedName>
</protein>
<dbReference type="GO" id="GO:0005737">
    <property type="term" value="C:cytoplasm"/>
    <property type="evidence" value="ECO:0007669"/>
    <property type="project" value="TreeGrafter"/>
</dbReference>
<evidence type="ECO:0000256" key="2">
    <source>
        <dbReference type="ARBA" id="ARBA00022737"/>
    </source>
</evidence>
<feature type="coiled-coil region" evidence="3">
    <location>
        <begin position="5462"/>
        <end position="5518"/>
    </location>
</feature>
<feature type="coiled-coil region" evidence="3">
    <location>
        <begin position="1533"/>
        <end position="1560"/>
    </location>
</feature>
<evidence type="ECO:0000256" key="1">
    <source>
        <dbReference type="ARBA" id="ARBA00022614"/>
    </source>
</evidence>
<keyword evidence="6" id="KW-1185">Reference proteome</keyword>
<feature type="region of interest" description="Disordered" evidence="4">
    <location>
        <begin position="571"/>
        <end position="661"/>
    </location>
</feature>
<feature type="coiled-coil region" evidence="3">
    <location>
        <begin position="4835"/>
        <end position="4862"/>
    </location>
</feature>
<feature type="coiled-coil region" evidence="3">
    <location>
        <begin position="802"/>
        <end position="829"/>
    </location>
</feature>
<dbReference type="Gene3D" id="3.80.10.10">
    <property type="entry name" value="Ribonuclease Inhibitor"/>
    <property type="match status" value="1"/>
</dbReference>
<dbReference type="RefSeq" id="XP_013755900.1">
    <property type="nucleotide sequence ID" value="XM_013900446.1"/>
</dbReference>
<dbReference type="SUPFAM" id="SSF52075">
    <property type="entry name" value="Outer arm dynein light chain 1"/>
    <property type="match status" value="1"/>
</dbReference>
<dbReference type="OrthoDB" id="1053178at2759"/>
<dbReference type="PANTHER" id="PTHR48051:SF1">
    <property type="entry name" value="RAS SUPPRESSOR PROTEIN 1"/>
    <property type="match status" value="1"/>
</dbReference>
<dbReference type="InterPro" id="IPR001611">
    <property type="entry name" value="Leu-rich_rpt"/>
</dbReference>
<dbReference type="EMBL" id="GL349469">
    <property type="protein sequence ID" value="KNC51681.1"/>
    <property type="molecule type" value="Genomic_DNA"/>
</dbReference>
<feature type="compositionally biased region" description="Polar residues" evidence="4">
    <location>
        <begin position="649"/>
        <end position="660"/>
    </location>
</feature>
<dbReference type="OMA" id="FNGDAEI"/>
<name>A0A0L0DHV1_THETB</name>
<feature type="coiled-coil region" evidence="3">
    <location>
        <begin position="3015"/>
        <end position="3042"/>
    </location>
</feature>
<accession>A0A0L0DHV1</accession>
<keyword evidence="2" id="KW-0677">Repeat</keyword>
<evidence type="ECO:0000313" key="6">
    <source>
        <dbReference type="Proteomes" id="UP000054408"/>
    </source>
</evidence>
<dbReference type="InterPro" id="IPR003591">
    <property type="entry name" value="Leu-rich_rpt_typical-subtyp"/>
</dbReference>
<feature type="compositionally biased region" description="Low complexity" evidence="4">
    <location>
        <begin position="212"/>
        <end position="233"/>
    </location>
</feature>
<gene>
    <name evidence="5" type="ORF">AMSG_12099</name>
</gene>
<feature type="region of interest" description="Disordered" evidence="4">
    <location>
        <begin position="200"/>
        <end position="265"/>
    </location>
</feature>
<evidence type="ECO:0000256" key="4">
    <source>
        <dbReference type="SAM" id="MobiDB-lite"/>
    </source>
</evidence>
<dbReference type="PROSITE" id="PS51450">
    <property type="entry name" value="LRR"/>
    <property type="match status" value="2"/>
</dbReference>
<dbReference type="InterPro" id="IPR032675">
    <property type="entry name" value="LRR_dom_sf"/>
</dbReference>
<dbReference type="Pfam" id="PF13855">
    <property type="entry name" value="LRR_8"/>
    <property type="match status" value="1"/>
</dbReference>
<dbReference type="eggNOG" id="KOG0472">
    <property type="taxonomic scope" value="Eukaryota"/>
</dbReference>
<feature type="region of interest" description="Disordered" evidence="4">
    <location>
        <begin position="5553"/>
        <end position="5572"/>
    </location>
</feature>
<dbReference type="GeneID" id="25570014"/>
<feature type="compositionally biased region" description="Acidic residues" evidence="4">
    <location>
        <begin position="244"/>
        <end position="253"/>
    </location>
</feature>
<reference evidence="5 6" key="1">
    <citation type="submission" date="2010-05" db="EMBL/GenBank/DDBJ databases">
        <title>The Genome Sequence of Thecamonas trahens ATCC 50062.</title>
        <authorList>
            <consortium name="The Broad Institute Genome Sequencing Platform"/>
            <person name="Russ C."/>
            <person name="Cuomo C."/>
            <person name="Shea T."/>
            <person name="Young S.K."/>
            <person name="Zeng Q."/>
            <person name="Koehrsen M."/>
            <person name="Haas B."/>
            <person name="Borodovsky M."/>
            <person name="Guigo R."/>
            <person name="Alvarado L."/>
            <person name="Berlin A."/>
            <person name="Bochicchio J."/>
            <person name="Borenstein D."/>
            <person name="Chapman S."/>
            <person name="Chen Z."/>
            <person name="Freedman E."/>
            <person name="Gellesch M."/>
            <person name="Goldberg J."/>
            <person name="Griggs A."/>
            <person name="Gujja S."/>
            <person name="Heilman E."/>
            <person name="Heiman D."/>
            <person name="Hepburn T."/>
            <person name="Howarth C."/>
            <person name="Jen D."/>
            <person name="Larson L."/>
            <person name="Mehta T."/>
            <person name="Park D."/>
            <person name="Pearson M."/>
            <person name="Roberts A."/>
            <person name="Saif S."/>
            <person name="Shenoy N."/>
            <person name="Sisk P."/>
            <person name="Stolte C."/>
            <person name="Sykes S."/>
            <person name="Thomson T."/>
            <person name="Walk T."/>
            <person name="White J."/>
            <person name="Yandava C."/>
            <person name="Burger G."/>
            <person name="Gray M.W."/>
            <person name="Holland P.W.H."/>
            <person name="King N."/>
            <person name="Lang F.B.F."/>
            <person name="Roger A.J."/>
            <person name="Ruiz-Trillo I."/>
            <person name="Lander E."/>
            <person name="Nusbaum C."/>
        </authorList>
    </citation>
    <scope>NUCLEOTIDE SEQUENCE [LARGE SCALE GENOMIC DNA]</scope>
    <source>
        <strain evidence="5 6">ATCC 50062</strain>
    </source>
</reference>
<evidence type="ECO:0000313" key="5">
    <source>
        <dbReference type="EMBL" id="KNC51681.1"/>
    </source>
</evidence>
<feature type="coiled-coil region" evidence="3">
    <location>
        <begin position="3192"/>
        <end position="3219"/>
    </location>
</feature>
<sequence length="5753" mass="583035">MSGRPSDTVSPLRGEHVPGELPVEAYEAAETLAHKLAAALAAYTAALQQAAADLPAAAVAAVPALAEAADALMDNAAGLAATGAALAAVTAPQGAVRQAADALTAAVRPLAQVEAAEDTALAVCKAAEARVAAAASAGMQSSMGEAAAELTLAESKFVRASAAAAAVRSEVRAAAAGVAAARRRRVETLARTVTRALAPVPGSATSSSANTSLDSESDSCSMSDSDAGSSAASGPITPLRITEDIDDGEDEASISDSPGRASATPLTGVNALVARAMKKPRGTRSQTMAAKLAGGIGAKHMRLRAVSLQVGRPRSLSISSTTSVASVLAVHHAREGEDHALAEDEAVRAIRTTTRLEGDYEWSLQHRQWVLRQPKTIHDLVQARGRFAQVLESTGLPADDAEAAVIVEALETAFARKRYKLDLRASGLHSLPGGLLPAFVHLEELNLSRNELTDLPPQIGLLASLVKLNVSHNALTSVPAHIGHLSSLQWLYLRGNALTSLPETIGSLVSLRGLNVANNQLRELPASCCNLLELIECNLSYNLFTELPTMLAACRALCTLYLVGNPMFRKSRGSARPQSNSVSLLSNVSARSRSSSTSRSSAPALPDIPALGMSPPPAMRSATITPRRAAAGAASVVESPQPRLAGQGESATRGTQTPGWESTGMDNVLGASLATPAAVEAFMAARADALDAGLSALQPGPYIEFMEAKVASLARGLDQAVSVVTAEREQVARLTARLGRAIPVVISTSTQTRHEPSGDHASALVEAVDAMSSLLHGTESGTVTGASPGVQAQVAEVLVETLAATTARVAALEASVAELEDELHEQAEVATLAKVEASQAKMDAAAGLAATHKELLPLLVDSFGLPAANVEALDAQSAAAVLGQLMRESETMAKTSLANAQTELETLRAEVGPARVAMCATGRENKMRARALQIIAIGHGVPRETAVVLAESVVANRFSFSVDEVAAEVRTACKDCCLPEDAVISVADGIVAAEHAFVRGMAPMDGAQFALRVQAGALASQAELGAAADVAESLSMAPEPARELAFAVAGRAAVEAGAVEVAAARELVEARAAILEMDSALLRALGASDRAAADGAAAMLSSSVLPGVPRASVVESAVHDLGEAERAGRGLVAAHMAVAHGMAPRDAIGFALEVLADCGSTASSIAEAAEARMHDAAGNGSGLARSLVERWTSDEWRRADQVTMTGLGYERENAQAFAATAGSAIGSLGEAAAVSGVGSRGLLAAKVARRASECGLQPMSAAQFAVASDGARTREDIILAARHAGVGNDTGAAELARVVLDARRSFNADQFAEVVTGLAVDAGTGTDAAEQFGLAVANWDGVAETCEIARVARTLGVGDAAAARLACDVSVAHEAMTVGLDPSAAFEIASVAHQEGKAHSVLEAATAAGLDEADARRLATAAASTAGLGVVAAVATRLGLSSEAANELAAAVTSSGRFDERNVAALAASCVAAGLDKVATGAVARQVRLARQACLCGLGVNAAAEWAALVTDGDDGPQAACAFALEHGGSLRQVAVLAESARYEAELAQLRDELAGAKAELARVVPHDAVHQISSVSEGDRRVLANRLSDVEALVMAEQAVARGVELEVAIAAATRVHEAGASGSYSAVAELCTEAGVPNAVVASVASAIVARNGTQLTMDAENAHASGGAIVADWANVDARGLVAAALAGSLSDDDVKAELARRGVDDASVASVMGAVRAARVAKACGIGDEAVAARLGCLVADNSVSLDEISQAARASGLDSNDAVRLVRSVSLELAPQQAWQRPAEELAMESKHARELATRLAESEPGSARLTEVTMLPGVSSAVAADVARGVVATRVGLAHGLELDAAVSVATREISAEAACRKSGVSTDDAHACITALAGDKAIQYVVQRIVPSLAASATAAEALAALEDFADRHAGSQEMYEYTGSAVAAEVFALGDELTLAGTVSVAEEHGLTAEHAAEFARTVMAARDAMGFGKLHAGELSVASAAAAGVEEDMPETATFDEQLQVAAKAVSDILQPADARHTEWLEADRALAIEHGMSPTKGSEFAAAVVAMKGRLNVANVAAAAIAAGIADDMAAPLAADVAAVQRGSSWGATPAQAAIVVTRTRALQGASVAEVVDLAVEVGVDASAAEDVAFAVMGKTELDALKAELAEAQAEIARLLPASMLAGTTPMSLRAQVVALCEHVGTTLRPLEEKRIARREADCRLAGDAGLDDLSAAAVADALATLSADQPSKAEIAAAVTAAGVEESAVPGLVAAIETSRAAEARGATPAQAALIAAQTRAMESANTTTMAAAAVETGMDATVAEEVAFAVVGKAEHGALKAELAEAQAEIARLLPASMLAGTTPMSLREQVVALREYVGTTLRPLEEKRIARREADCRLAVDTGLDDSSAAAVADALATLSADQPSKAEIAAAVTAAGVEEPAVPGLVAAIGTSRAAEARGATPAQAAVITTRACAMESANTSTVAAAAVEAGMDATAAEEVAFAVAGKTELEAARTMMARVIGTDVAEAAPFGEQLATVEQIVTEQLEPQRLRRAELMEADKGFAVEHGMSPDEGAMFAVAVASLEGVPNVANVAEAAVAAGMDASGVEALAADVVAVRGASSRGATPVQAALIAAQIRAMEGADTTTVATAAIEAGIDATAAEEVAFAVVGKAELDALKAELAEAQAEIARLLPASMSAGTTPTSLREQVVALREYVGTTLRPLEEKRIARREADARLAVDTGLDDSSAAAVADALATLSADKPSNAEIAAAVTAAGVEESAVPGLVAAIETSRAAEARGATPAQAALIAAQTRAMESANTTTMAAAAVETGMDATVAEEVAFAVVGKAEHGALKAELAEAQAEIAQLLGNDDMAFVAAPTSLRDQVVALREHVETTLRPLEDKRIARREADARLSVDTGLDDSSAAAVADALATLSADKPSNAEIAAAVTAAGVEESAVPGLVAAIGTSRAAEARGATPAQAAVIATRAGVMESVDTAMVAAAAVEAGMDAAAAEEVAFAVVGKTELEALKAELAEAQAEIARLLGNDEMASVAAPTSLREQIVALREHVESTLRPLEEKRIARREADGRLAGDAGLDDSSAAAVADALATLSADQPSKAEIAAAVTCAGVEESAVPGLVAAIETSRAAEARGATPAQAALIAAQTRAMESANTTTMAAAAVEAGMDATAAEEVAFAVAGKTEHEALKAELAEAQAEIARLLGNDEMAPVAAPTSLREQVVALREHVESALRPLEEKRIARREADARLAVDTGLDDSSAAAVADALATLSADKPSNAEIAAAVTAAGVEESAVLGLVAAIETSRAAEARGATPAQAAVIAARSHAIGAADTAMVAAAAVEVGVDATAAEEVAFAVVGKTELDALKAELAEAQAEIARLLGNDDMASSAAPTSLREQVVALREHVESTLRPLEEKRVARREADARLAGDAGLDDSSAAAVADALATLSADQPSKAEIAAAVTAAGVEESAVPGLVAAIETSRAAEARGATPAQAALIAAQTRAMESANTSTVAAAAVEAGMDATAAEEVAFAVAGKTELEAARAMMARVVGTDVAEAAPFGEQLATVEQIVTEQLEPQRLRRAELMEADKGFAVEHGMSPDEGAMFAVAVASLEGVPNVANVAEAAVAAGMDASGVEALAADVVAVRGASSRGATPVQAALIAAQIRAMEGVDTAMVAAAAVETGMDAAAAEELAFAVVGKAELDALKAELAEAQAEIARLLGNDEMAPVAAPTSLRDQVVALREHVETTLRPLEDKRIARREADARLSVDTGLDDSSAAAVADALATLSADQPSKAEIAAAVTAAGVEESAVPGLVAAIETSRAVEARGATPAQAAVITTRACAMESANTSTVAAAAVEAGMDATAAEEVAFAVAGKTEHEALKAELAEAQAEIARLLGNDEMAPVAAPTSLREQVVPLREHGADTTTVATAAIEAGIDATAAEEVAFAVVGKTELEAARAMMARVVGTDVAEAATLGEQLATVEQIVTEQLEPQRVRRAELMAADKGFAVEHGMSPDEGAMFAVAVASLEGVPNVANVAEAAVAAGMDASGVEALAADVVAVRGASSRGATPVQAALIAAQIRAMEGADTTTVATAAIEAGIDATAAEEVAFAVVGKAELDALKAELAEAQAEIARLLPASMSFVAAPTSLRDQVVTLREHVETTLRPLEDKRIARREADARLSVDTGLDDSSAAAVADALATLSADKPSTAEIAAAVTGAGVEESAVPGLVAAIKTSRAAEARGATPAQAALIATRAGAMESVDTTTVAATAIEAGMDAAAAEEVAFAVVGKAELDALKADLAEAQAEIARLLPASMSAGTTPTSLREQVVALREHVGTTLRPLEDKRIARREADARLSVDTGLDDSSAAAVADALATLSADKPSNAEIAAAVTCAGVEESAVPGLVAAIKTSRAAEARGATPAQAALITTRACAMESVDTTTVTATAIEAGMDATAAEEVAFAVVGKAEHGALKAELAEAQAEIARLLGNDEMAPVAAPTSLREQVVALREHVETTLRPLEEKRIARREADARLAGDTGLDDSSAAAVADALATLSADQPSKAEIAAAVTAAGVEESAVPGLVSAIGTSRAAEARGATPAQAAVIATRAGVMESADTAMVAAAAVEAGVDAGAAEEVAFAVVGKAELDALKAELAEAQAEIARLLGNDEMAPVAAPTSLREQIVALREHVESTLRPLEDKRIARREADARLAGDAGLDDLSAAAVADALATLSADKPSTAEIAAAVTAAGVEESAVPGLVAAIETSRAVEARGATPAQAAVITTRACAMAGADTSTVAAAAVEAGMDAAAAEEVAFAVAGKTEHEALKAELAEAQAEIARLLDASTLAGTESLMEQLVALRERVESTVVPLEEIRAARRDADTRLACDLGLDKDSAHALADALATDEVVPARSAAQLSLVIEAVEPNCADVAELVRALACSRLAEFHGAGPSQAAQVAAAAHALAADSAAGTVSVADIFRAGVAAGMPPDLAHSVAVAVAENIELDVLRTGRADPTSVANARLAALAGLACLSGLDDASADALAEELVALGDGMTLADAENALAGGSVADAADVARRLMLANEAVIHGLSPESAIHAENAAVRDAISQLTGNSDSDSLTDDLMDFSAFLASSLRQQTEQDMHRRVADARLAETFGLSSPQAADFAERLADGPAMPPVIETAALVHEDMGLPRIAAVQLARTVAVAREAEAFGLEPETAAAFALAVKEFGPGHAPSIAAVAEREPFGVPSETARVLANVVAVLKGGDVFAPGLVDSLRRQVDELEMELNDLTDRSMEALSASQTLDEQVTMFKDSAAFRSMQTLREAVQAVATEMGLPADEVPVMATRVARSVDPVSATSERVADVAATCALDEETAAELGRRVMLAVPALTHGLPAHSAAVFARQASENSLVSPEDVAAVAEASGLEPAAANSLAYSLVGGKEIIRLRTELDAAQRKLLVLAAEPSAGGSKIALERTVQLMEAQAAMETVEVNTRQLRESLLAALQETPELPEAAQALLLSTADALAHAMDNLAHHIPGQSNSSGDELAPRPPLPKSLSRAHLQITDALKDASLSPGVGKVLITVAEALNDALASTAVAARAAPLSLQPTLTVTGAEEETPMTRLQSTLLSTARVLALTLDNVEREGDATSLDDLVLQNRATLIDLDGVIDAIRRLAAACTRFEEQLTAPGARVTLHALEGVVPELADRCLVVSHAVETSIGQLSALADIVPQLE</sequence>
<feature type="coiled-coil region" evidence="3">
    <location>
        <begin position="3888"/>
        <end position="3915"/>
    </location>
</feature>
<feature type="coiled-coil region" evidence="3">
    <location>
        <begin position="3711"/>
        <end position="3738"/>
    </location>
</feature>
<keyword evidence="3" id="KW-0175">Coiled coil</keyword>
<dbReference type="STRING" id="461836.A0A0L0DHV1"/>
<feature type="coiled-coil region" evidence="3">
    <location>
        <begin position="3369"/>
        <end position="3396"/>
    </location>
</feature>
<keyword evidence="1" id="KW-0433">Leucine-rich repeat</keyword>
<feature type="coiled-coil region" evidence="3">
    <location>
        <begin position="2145"/>
        <end position="2172"/>
    </location>
</feature>
<dbReference type="SMART" id="SM00364">
    <property type="entry name" value="LRR_BAC"/>
    <property type="match status" value="5"/>
</dbReference>
<dbReference type="SMART" id="SM00369">
    <property type="entry name" value="LRR_TYP"/>
    <property type="match status" value="4"/>
</dbReference>
<proteinExistence type="predicted"/>
<dbReference type="Proteomes" id="UP000054408">
    <property type="component" value="Unassembled WGS sequence"/>
</dbReference>
<feature type="compositionally biased region" description="Low complexity" evidence="4">
    <location>
        <begin position="579"/>
        <end position="602"/>
    </location>
</feature>
<feature type="coiled-coil region" evidence="3">
    <location>
        <begin position="4658"/>
        <end position="4685"/>
    </location>
</feature>
<organism evidence="5 6">
    <name type="scientific">Thecamonas trahens ATCC 50062</name>
    <dbReference type="NCBI Taxonomy" id="461836"/>
    <lineage>
        <taxon>Eukaryota</taxon>
        <taxon>Apusozoa</taxon>
        <taxon>Apusomonadida</taxon>
        <taxon>Apusomonadidae</taxon>
        <taxon>Thecamonas</taxon>
    </lineage>
</organism>
<feature type="coiled-coil region" evidence="3">
    <location>
        <begin position="4129"/>
        <end position="4156"/>
    </location>
</feature>
<feature type="coiled-coil region" evidence="3">
    <location>
        <begin position="2662"/>
        <end position="2689"/>
    </location>
</feature>
<dbReference type="InterPro" id="IPR050216">
    <property type="entry name" value="LRR_domain-containing"/>
</dbReference>
<evidence type="ECO:0000256" key="3">
    <source>
        <dbReference type="SAM" id="Coils"/>
    </source>
</evidence>
<feature type="coiled-coil region" evidence="3">
    <location>
        <begin position="5291"/>
        <end position="5318"/>
    </location>
</feature>